<evidence type="ECO:0000259" key="6">
    <source>
        <dbReference type="PROSITE" id="PS50888"/>
    </source>
</evidence>
<dbReference type="SUPFAM" id="SSF47459">
    <property type="entry name" value="HLH, helix-loop-helix DNA-binding domain"/>
    <property type="match status" value="1"/>
</dbReference>
<dbReference type="EMBL" id="JBBPBM010000049">
    <property type="protein sequence ID" value="KAK8519857.1"/>
    <property type="molecule type" value="Genomic_DNA"/>
</dbReference>
<evidence type="ECO:0000256" key="1">
    <source>
        <dbReference type="ARBA" id="ARBA00004123"/>
    </source>
</evidence>
<feature type="compositionally biased region" description="Low complexity" evidence="5">
    <location>
        <begin position="1"/>
        <end position="19"/>
    </location>
</feature>
<comment type="subcellular location">
    <subcellularLocation>
        <location evidence="1">Nucleus</location>
    </subcellularLocation>
</comment>
<evidence type="ECO:0000256" key="3">
    <source>
        <dbReference type="ARBA" id="ARBA00023163"/>
    </source>
</evidence>
<keyword evidence="3" id="KW-0804">Transcription</keyword>
<proteinExistence type="predicted"/>
<gene>
    <name evidence="7" type="ORF">V6N12_003825</name>
</gene>
<dbReference type="InterPro" id="IPR044549">
    <property type="entry name" value="bHLH_AtIBH1-like"/>
</dbReference>
<dbReference type="PANTHER" id="PTHR33124:SF41">
    <property type="entry name" value="TRANSCRIPTION FACTOR BHLH149"/>
    <property type="match status" value="1"/>
</dbReference>
<evidence type="ECO:0000256" key="5">
    <source>
        <dbReference type="SAM" id="MobiDB-lite"/>
    </source>
</evidence>
<keyword evidence="4" id="KW-0539">Nucleus</keyword>
<evidence type="ECO:0000313" key="8">
    <source>
        <dbReference type="Proteomes" id="UP001472677"/>
    </source>
</evidence>
<sequence>MASLLPLPEIEPSPEISPEFQLKKRRKTEEKPASYHRMQGNQRMNRWRTRREQQIYSSKLTEALRRRSPRTSSSANGNDVRDTAYRVLAVSAKGTTHWSRAILFSRLSAKMRKHKKAKVSVNRKLRKPAAAGNSEKRKMPAVERKLIALGRLVPGCRKLSFSNLLEETSDYIAALEMQVRAMTAITEFLTVGNDGGTQSPADPLGPNVNS</sequence>
<accession>A0ABR2CJP6</accession>
<organism evidence="7 8">
    <name type="scientific">Hibiscus sabdariffa</name>
    <name type="common">roselle</name>
    <dbReference type="NCBI Taxonomy" id="183260"/>
    <lineage>
        <taxon>Eukaryota</taxon>
        <taxon>Viridiplantae</taxon>
        <taxon>Streptophyta</taxon>
        <taxon>Embryophyta</taxon>
        <taxon>Tracheophyta</taxon>
        <taxon>Spermatophyta</taxon>
        <taxon>Magnoliopsida</taxon>
        <taxon>eudicotyledons</taxon>
        <taxon>Gunneridae</taxon>
        <taxon>Pentapetalae</taxon>
        <taxon>rosids</taxon>
        <taxon>malvids</taxon>
        <taxon>Malvales</taxon>
        <taxon>Malvaceae</taxon>
        <taxon>Malvoideae</taxon>
        <taxon>Hibiscus</taxon>
    </lineage>
</organism>
<dbReference type="InterPro" id="IPR036638">
    <property type="entry name" value="HLH_DNA-bd_sf"/>
</dbReference>
<evidence type="ECO:0000256" key="2">
    <source>
        <dbReference type="ARBA" id="ARBA00023015"/>
    </source>
</evidence>
<reference evidence="7 8" key="1">
    <citation type="journal article" date="2024" name="G3 (Bethesda)">
        <title>Genome assembly of Hibiscus sabdariffa L. provides insights into metabolisms of medicinal natural products.</title>
        <authorList>
            <person name="Kim T."/>
        </authorList>
    </citation>
    <scope>NUCLEOTIDE SEQUENCE [LARGE SCALE GENOMIC DNA]</scope>
    <source>
        <strain evidence="7">TK-2024</strain>
        <tissue evidence="7">Old leaves</tissue>
    </source>
</reference>
<keyword evidence="8" id="KW-1185">Reference proteome</keyword>
<evidence type="ECO:0000313" key="7">
    <source>
        <dbReference type="EMBL" id="KAK8519857.1"/>
    </source>
</evidence>
<feature type="domain" description="BHLH" evidence="6">
    <location>
        <begin position="126"/>
        <end position="175"/>
    </location>
</feature>
<comment type="caution">
    <text evidence="7">The sequence shown here is derived from an EMBL/GenBank/DDBJ whole genome shotgun (WGS) entry which is preliminary data.</text>
</comment>
<dbReference type="CDD" id="cd11444">
    <property type="entry name" value="bHLH_AtIBH1_like"/>
    <property type="match status" value="1"/>
</dbReference>
<dbReference type="InterPro" id="IPR044660">
    <property type="entry name" value="IBH1-like"/>
</dbReference>
<feature type="region of interest" description="Disordered" evidence="5">
    <location>
        <begin position="1"/>
        <end position="78"/>
    </location>
</feature>
<protein>
    <recommendedName>
        <fullName evidence="6">BHLH domain-containing protein</fullName>
    </recommendedName>
</protein>
<dbReference type="PROSITE" id="PS50888">
    <property type="entry name" value="BHLH"/>
    <property type="match status" value="1"/>
</dbReference>
<evidence type="ECO:0000256" key="4">
    <source>
        <dbReference type="ARBA" id="ARBA00023242"/>
    </source>
</evidence>
<dbReference type="InterPro" id="IPR011598">
    <property type="entry name" value="bHLH_dom"/>
</dbReference>
<dbReference type="Proteomes" id="UP001472677">
    <property type="component" value="Unassembled WGS sequence"/>
</dbReference>
<keyword evidence="2" id="KW-0805">Transcription regulation</keyword>
<dbReference type="PANTHER" id="PTHR33124">
    <property type="entry name" value="TRANSCRIPTION FACTOR IBH1-LIKE 1"/>
    <property type="match status" value="1"/>
</dbReference>
<name>A0ABR2CJP6_9ROSI</name>